<proteinExistence type="predicted"/>
<feature type="chain" id="PRO_5002462044" evidence="1">
    <location>
        <begin position="24"/>
        <end position="124"/>
    </location>
</feature>
<dbReference type="AlphaFoldDB" id="A0A0F3IEX0"/>
<dbReference type="RefSeq" id="WP_045780540.1">
    <property type="nucleotide sequence ID" value="NZ_LAJX01000270.1"/>
</dbReference>
<protein>
    <submittedName>
        <fullName evidence="2">Uncharacterized protein</fullName>
    </submittedName>
</protein>
<gene>
    <name evidence="2" type="ORF">VZ94_19770</name>
</gene>
<reference evidence="3" key="1">
    <citation type="submission" date="2015-03" db="EMBL/GenBank/DDBJ databases">
        <title>Draft genome sequence of a novel methanotroph (Sn10-6) isolated from flooded ricefield rhizosphere in India.</title>
        <authorList>
            <person name="Pandit P.S."/>
            <person name="Pore S.D."/>
            <person name="Arora P."/>
            <person name="Kapse N.G."/>
            <person name="Dhakephalkar P.K."/>
            <person name="Rahalkar M.C."/>
        </authorList>
    </citation>
    <scope>NUCLEOTIDE SEQUENCE [LARGE SCALE GENOMIC DNA]</scope>
    <source>
        <strain evidence="3">Sn10-6</strain>
    </source>
</reference>
<dbReference type="Proteomes" id="UP000033684">
    <property type="component" value="Unassembled WGS sequence"/>
</dbReference>
<dbReference type="OrthoDB" id="5570088at2"/>
<accession>A0A0F3IEX0</accession>
<evidence type="ECO:0000313" key="3">
    <source>
        <dbReference type="Proteomes" id="UP000033684"/>
    </source>
</evidence>
<evidence type="ECO:0000313" key="2">
    <source>
        <dbReference type="EMBL" id="KJV05222.1"/>
    </source>
</evidence>
<sequence>MKKTLLALFIASSIGVVSLPAVANIDARTTYTPDQAVDMVCSKIKAAIDAINSGSDGETVANLIKDALDASKEVNANDRVDRERYKANNKLKSARTHAKSSALQEAEQELKNAYQGFQDLKKLF</sequence>
<evidence type="ECO:0000256" key="1">
    <source>
        <dbReference type="SAM" id="SignalP"/>
    </source>
</evidence>
<dbReference type="PATRIC" id="fig|1632867.3.peg.3308"/>
<keyword evidence="3" id="KW-1185">Reference proteome</keyword>
<keyword evidence="1" id="KW-0732">Signal</keyword>
<name>A0A0F3IEX0_9GAMM</name>
<reference evidence="2 3" key="2">
    <citation type="journal article" date="2016" name="Microb. Ecol.">
        <title>Genome Characteristics of a Novel Type I Methanotroph (Sn10-6) Isolated from a Flooded Indian Rice Field.</title>
        <authorList>
            <person name="Rahalkar M.C."/>
            <person name="Pandit P.S."/>
            <person name="Dhakephalkar P.K."/>
            <person name="Pore S."/>
            <person name="Arora P."/>
            <person name="Kapse N."/>
        </authorList>
    </citation>
    <scope>NUCLEOTIDE SEQUENCE [LARGE SCALE GENOMIC DNA]</scope>
    <source>
        <strain evidence="2 3">Sn10-6</strain>
    </source>
</reference>
<organism evidence="2 3">
    <name type="scientific">Methylocucumis oryzae</name>
    <dbReference type="NCBI Taxonomy" id="1632867"/>
    <lineage>
        <taxon>Bacteria</taxon>
        <taxon>Pseudomonadati</taxon>
        <taxon>Pseudomonadota</taxon>
        <taxon>Gammaproteobacteria</taxon>
        <taxon>Methylococcales</taxon>
        <taxon>Methylococcaceae</taxon>
        <taxon>Methylocucumis</taxon>
    </lineage>
</organism>
<dbReference type="EMBL" id="LAJX01000270">
    <property type="protein sequence ID" value="KJV05222.1"/>
    <property type="molecule type" value="Genomic_DNA"/>
</dbReference>
<feature type="signal peptide" evidence="1">
    <location>
        <begin position="1"/>
        <end position="23"/>
    </location>
</feature>
<comment type="caution">
    <text evidence="2">The sequence shown here is derived from an EMBL/GenBank/DDBJ whole genome shotgun (WGS) entry which is preliminary data.</text>
</comment>